<feature type="signal peptide" evidence="2">
    <location>
        <begin position="1"/>
        <end position="19"/>
    </location>
</feature>
<accession>A0A9W8A512</accession>
<keyword evidence="1" id="KW-0812">Transmembrane</keyword>
<evidence type="ECO:0000256" key="2">
    <source>
        <dbReference type="SAM" id="SignalP"/>
    </source>
</evidence>
<proteinExistence type="predicted"/>
<dbReference type="EMBL" id="JANBPT010000355">
    <property type="protein sequence ID" value="KAJ1923095.1"/>
    <property type="molecule type" value="Genomic_DNA"/>
</dbReference>
<keyword evidence="1" id="KW-1133">Transmembrane helix</keyword>
<organism evidence="3 4">
    <name type="scientific">Tieghemiomyces parasiticus</name>
    <dbReference type="NCBI Taxonomy" id="78921"/>
    <lineage>
        <taxon>Eukaryota</taxon>
        <taxon>Fungi</taxon>
        <taxon>Fungi incertae sedis</taxon>
        <taxon>Zoopagomycota</taxon>
        <taxon>Kickxellomycotina</taxon>
        <taxon>Dimargaritomycetes</taxon>
        <taxon>Dimargaritales</taxon>
        <taxon>Dimargaritaceae</taxon>
        <taxon>Tieghemiomyces</taxon>
    </lineage>
</organism>
<keyword evidence="2" id="KW-0732">Signal</keyword>
<dbReference type="Proteomes" id="UP001150569">
    <property type="component" value="Unassembled WGS sequence"/>
</dbReference>
<reference evidence="3" key="1">
    <citation type="submission" date="2022-07" db="EMBL/GenBank/DDBJ databases">
        <title>Phylogenomic reconstructions and comparative analyses of Kickxellomycotina fungi.</title>
        <authorList>
            <person name="Reynolds N.K."/>
            <person name="Stajich J.E."/>
            <person name="Barry K."/>
            <person name="Grigoriev I.V."/>
            <person name="Crous P."/>
            <person name="Smith M.E."/>
        </authorList>
    </citation>
    <scope>NUCLEOTIDE SEQUENCE</scope>
    <source>
        <strain evidence="3">RSA 861</strain>
    </source>
</reference>
<name>A0A9W8A512_9FUNG</name>
<keyword evidence="1" id="KW-0472">Membrane</keyword>
<sequence>MKVTALYLAVLVAAGTTTAQQLLVDYSRVEVELESVRSVDSKPRFQLNVKRTDDIYTVEAKDYHDGAFTHHSAWLGTRQALLVLDLAVAPEGPYLPVDAQLATTVDSQTLTTEEAKSSRLAVEHSIVGDQLLDEVDLLFANLDREDYQVEAEAVQVHDPEAGLVTMSRVRLAVVDDQVEKADSTLASEWVYVGPTFWVSPNGTVRREGTDITLGSTLVYEIGLDGDYTTLMPYTGTAETAVRLVAPQSLGSRISRWADSTAGSFDGWWFGLSMVTRLFIISLSASIGTCAIFISLCALIADLNTTLRNRRVRHAIAEGEDFTRVEGSKAKDTLCQAAAPPSYEAAHVKIDVCQKAKV</sequence>
<feature type="transmembrane region" description="Helical" evidence="1">
    <location>
        <begin position="277"/>
        <end position="300"/>
    </location>
</feature>
<protein>
    <submittedName>
        <fullName evidence="3">Uncharacterized protein</fullName>
    </submittedName>
</protein>
<gene>
    <name evidence="3" type="ORF">IWQ60_006101</name>
</gene>
<comment type="caution">
    <text evidence="3">The sequence shown here is derived from an EMBL/GenBank/DDBJ whole genome shotgun (WGS) entry which is preliminary data.</text>
</comment>
<evidence type="ECO:0000256" key="1">
    <source>
        <dbReference type="SAM" id="Phobius"/>
    </source>
</evidence>
<dbReference type="AlphaFoldDB" id="A0A9W8A512"/>
<feature type="chain" id="PRO_5040747081" evidence="2">
    <location>
        <begin position="20"/>
        <end position="357"/>
    </location>
</feature>
<keyword evidence="4" id="KW-1185">Reference proteome</keyword>
<evidence type="ECO:0000313" key="4">
    <source>
        <dbReference type="Proteomes" id="UP001150569"/>
    </source>
</evidence>
<evidence type="ECO:0000313" key="3">
    <source>
        <dbReference type="EMBL" id="KAJ1923095.1"/>
    </source>
</evidence>